<evidence type="ECO:0000313" key="4">
    <source>
        <dbReference type="Proteomes" id="UP001295740"/>
    </source>
</evidence>
<feature type="compositionally biased region" description="Basic and acidic residues" evidence="2">
    <location>
        <begin position="9"/>
        <end position="20"/>
    </location>
</feature>
<dbReference type="EMBL" id="CAUWAG010000018">
    <property type="protein sequence ID" value="CAJ2510770.1"/>
    <property type="molecule type" value="Genomic_DNA"/>
</dbReference>
<keyword evidence="1" id="KW-0175">Coiled coil</keyword>
<keyword evidence="4" id="KW-1185">Reference proteome</keyword>
<proteinExistence type="predicted"/>
<evidence type="ECO:0000256" key="2">
    <source>
        <dbReference type="SAM" id="MobiDB-lite"/>
    </source>
</evidence>
<feature type="region of interest" description="Disordered" evidence="2">
    <location>
        <begin position="1"/>
        <end position="20"/>
    </location>
</feature>
<comment type="caution">
    <text evidence="3">The sequence shown here is derived from an EMBL/GenBank/DDBJ whole genome shotgun (WGS) entry which is preliminary data.</text>
</comment>
<organism evidence="3 4">
    <name type="scientific">Anthostomella pinea</name>
    <dbReference type="NCBI Taxonomy" id="933095"/>
    <lineage>
        <taxon>Eukaryota</taxon>
        <taxon>Fungi</taxon>
        <taxon>Dikarya</taxon>
        <taxon>Ascomycota</taxon>
        <taxon>Pezizomycotina</taxon>
        <taxon>Sordariomycetes</taxon>
        <taxon>Xylariomycetidae</taxon>
        <taxon>Xylariales</taxon>
        <taxon>Xylariaceae</taxon>
        <taxon>Anthostomella</taxon>
    </lineage>
</organism>
<feature type="coiled-coil region" evidence="1">
    <location>
        <begin position="57"/>
        <end position="84"/>
    </location>
</feature>
<sequence>MAGTTRSATEPERAAAEAAQARKKEIAEVFSKALQEVDWTEVLPWEELINNVTAPIVKAQGKQNQKLEESITNLKDSLEFSDKKHSARFKQLKLTIESDKLAKKEIDDQVVQIMNLQGQLLPLLEANGIKKAQPTHQDDAFPFSTNPQEKRVKSAWNEAVLQDEVDTFQNTSEKNKVALLPELRLQAALVPYENWAQRTAIEMSGDFQQVAIFTRAGSVNWVTFLEAILQVLSDHQVLYGSMVSFNSLLPAQNESMLNFTRRMREAWYKLPTTYRAGVMNREGVINLIPTPTKPGVLKIEPADARITDIPKQIIADPRLEDNKYVIVEATFRTISIPSGYTKPFQVSAGLVPNGTFPANLTIGRTVFYTWGFQFGNGSITLTNYPSSPILKPIPQDRAHLFSEPAYKADEPVREGPAKEIKVKWSHKTPTDNAQINEYLASYERDFPGLFDPAKRRTDVLTKTVHTIDTRDSLPVKLPPRRYSPPQVQAMKDFVNKHEGKIIRKGKGP</sequence>
<evidence type="ECO:0000313" key="3">
    <source>
        <dbReference type="EMBL" id="CAJ2510770.1"/>
    </source>
</evidence>
<accession>A0AAI8VUB1</accession>
<dbReference type="AlphaFoldDB" id="A0AAI8VUB1"/>
<reference evidence="3" key="1">
    <citation type="submission" date="2023-10" db="EMBL/GenBank/DDBJ databases">
        <authorList>
            <person name="Hackl T."/>
        </authorList>
    </citation>
    <scope>NUCLEOTIDE SEQUENCE</scope>
</reference>
<gene>
    <name evidence="3" type="ORF">KHLLAP_LOCUS11238</name>
</gene>
<protein>
    <submittedName>
        <fullName evidence="3">Uu.00g063950.m01.CDS01</fullName>
    </submittedName>
</protein>
<dbReference type="Proteomes" id="UP001295740">
    <property type="component" value="Unassembled WGS sequence"/>
</dbReference>
<name>A0AAI8VUB1_9PEZI</name>
<evidence type="ECO:0000256" key="1">
    <source>
        <dbReference type="SAM" id="Coils"/>
    </source>
</evidence>